<name>A0A6I3SL12_HELMO</name>
<dbReference type="EMBL" id="WNKU01000013">
    <property type="protein sequence ID" value="MTV49658.1"/>
    <property type="molecule type" value="Genomic_DNA"/>
</dbReference>
<organism evidence="3 4">
    <name type="scientific">Heliobacterium mobile</name>
    <name type="common">Heliobacillus mobilis</name>
    <dbReference type="NCBI Taxonomy" id="28064"/>
    <lineage>
        <taxon>Bacteria</taxon>
        <taxon>Bacillati</taxon>
        <taxon>Bacillota</taxon>
        <taxon>Clostridia</taxon>
        <taxon>Eubacteriales</taxon>
        <taxon>Heliobacteriaceae</taxon>
        <taxon>Heliobacterium</taxon>
    </lineage>
</organism>
<reference evidence="3 4" key="1">
    <citation type="submission" date="2019-11" db="EMBL/GenBank/DDBJ databases">
        <title>Whole-genome sequence of a the green, strictly anaerobic photosynthetic bacterium Heliobacillus mobilis DSM 6151.</title>
        <authorList>
            <person name="Kyndt J.A."/>
            <person name="Meyer T.E."/>
        </authorList>
    </citation>
    <scope>NUCLEOTIDE SEQUENCE [LARGE SCALE GENOMIC DNA]</scope>
    <source>
        <strain evidence="3 4">DSM 6151</strain>
    </source>
</reference>
<dbReference type="PANTHER" id="PTHR11839:SF1">
    <property type="entry name" value="ADP-SUGAR PYROPHOSPHATASE"/>
    <property type="match status" value="1"/>
</dbReference>
<gene>
    <name evidence="3" type="ORF">GJ688_11800</name>
</gene>
<evidence type="ECO:0000259" key="2">
    <source>
        <dbReference type="PROSITE" id="PS51462"/>
    </source>
</evidence>
<dbReference type="PROSITE" id="PS51462">
    <property type="entry name" value="NUDIX"/>
    <property type="match status" value="1"/>
</dbReference>
<dbReference type="AlphaFoldDB" id="A0A6I3SL12"/>
<evidence type="ECO:0000313" key="3">
    <source>
        <dbReference type="EMBL" id="MTV49658.1"/>
    </source>
</evidence>
<dbReference type="GO" id="GO:0019693">
    <property type="term" value="P:ribose phosphate metabolic process"/>
    <property type="evidence" value="ECO:0007669"/>
    <property type="project" value="TreeGrafter"/>
</dbReference>
<dbReference type="Proteomes" id="UP000430670">
    <property type="component" value="Unassembled WGS sequence"/>
</dbReference>
<dbReference type="SUPFAM" id="SSF55811">
    <property type="entry name" value="Nudix"/>
    <property type="match status" value="1"/>
</dbReference>
<comment type="caution">
    <text evidence="3">The sequence shown here is derived from an EMBL/GenBank/DDBJ whole genome shotgun (WGS) entry which is preliminary data.</text>
</comment>
<evidence type="ECO:0000313" key="4">
    <source>
        <dbReference type="Proteomes" id="UP000430670"/>
    </source>
</evidence>
<dbReference type="InterPro" id="IPR015797">
    <property type="entry name" value="NUDIX_hydrolase-like_dom_sf"/>
</dbReference>
<accession>A0A6I3SL12</accession>
<proteinExistence type="predicted"/>
<dbReference type="Gene3D" id="3.90.79.10">
    <property type="entry name" value="Nucleoside Triphosphate Pyrophosphohydrolase"/>
    <property type="match status" value="1"/>
</dbReference>
<keyword evidence="1" id="KW-0378">Hydrolase</keyword>
<dbReference type="Pfam" id="PF00293">
    <property type="entry name" value="NUDIX"/>
    <property type="match status" value="1"/>
</dbReference>
<dbReference type="GO" id="GO:0006753">
    <property type="term" value="P:nucleoside phosphate metabolic process"/>
    <property type="evidence" value="ECO:0007669"/>
    <property type="project" value="TreeGrafter"/>
</dbReference>
<dbReference type="CDD" id="cd03424">
    <property type="entry name" value="NUDIX_ADPRase_Nudt5_UGPPase_Nudt14"/>
    <property type="match status" value="1"/>
</dbReference>
<feature type="domain" description="Nudix hydrolase" evidence="2">
    <location>
        <begin position="42"/>
        <end position="179"/>
    </location>
</feature>
<evidence type="ECO:0000256" key="1">
    <source>
        <dbReference type="ARBA" id="ARBA00022801"/>
    </source>
</evidence>
<dbReference type="PANTHER" id="PTHR11839">
    <property type="entry name" value="UDP/ADP-SUGAR PYROPHOSPHATASE"/>
    <property type="match status" value="1"/>
</dbReference>
<dbReference type="InterPro" id="IPR000086">
    <property type="entry name" value="NUDIX_hydrolase_dom"/>
</dbReference>
<sequence>MVTIQRWSKGKSETVIRNQWINLTSNEFFNDGVKIAPYYLFHYPDWVVVVPVTKQGKIVLVRQYRPGIDQVDWELPSGAMDKRDDSPEAAAVRELREETGYAGVEAEFIASLTVHPSAFCNRCYIFLVQESEKVSEPQPDETEWIESAEFTWSQLEDMIMQSEFIMAPHIGALYQTRLKFPKIFV</sequence>
<dbReference type="GO" id="GO:0016787">
    <property type="term" value="F:hydrolase activity"/>
    <property type="evidence" value="ECO:0007669"/>
    <property type="project" value="UniProtKB-KW"/>
</dbReference>
<protein>
    <submittedName>
        <fullName evidence="3">NUDIX domain-containing protein</fullName>
    </submittedName>
</protein>
<keyword evidence="4" id="KW-1185">Reference proteome</keyword>